<keyword evidence="5 8" id="KW-0067">ATP-binding</keyword>
<comment type="subcellular location">
    <subcellularLocation>
        <location evidence="1">Cell membrane</location>
        <topology evidence="1">Peripheral membrane protein</topology>
    </subcellularLocation>
</comment>
<name>A0ABS1N4V3_9ACTN</name>
<dbReference type="SMART" id="SM00382">
    <property type="entry name" value="AAA"/>
    <property type="match status" value="1"/>
</dbReference>
<evidence type="ECO:0000313" key="8">
    <source>
        <dbReference type="EMBL" id="MBL1095105.1"/>
    </source>
</evidence>
<gene>
    <name evidence="8" type="ORF">JK363_00135</name>
</gene>
<dbReference type="PROSITE" id="PS50893">
    <property type="entry name" value="ABC_TRANSPORTER_2"/>
    <property type="match status" value="1"/>
</dbReference>
<dbReference type="Pfam" id="PF00005">
    <property type="entry name" value="ABC_tran"/>
    <property type="match status" value="1"/>
</dbReference>
<evidence type="ECO:0000256" key="5">
    <source>
        <dbReference type="ARBA" id="ARBA00022840"/>
    </source>
</evidence>
<keyword evidence="6" id="KW-0046">Antibiotic resistance</keyword>
<dbReference type="InterPro" id="IPR050763">
    <property type="entry name" value="ABC_transporter_ATP-binding"/>
</dbReference>
<dbReference type="PANTHER" id="PTHR42711">
    <property type="entry name" value="ABC TRANSPORTER ATP-BINDING PROTEIN"/>
    <property type="match status" value="1"/>
</dbReference>
<evidence type="ECO:0000259" key="7">
    <source>
        <dbReference type="PROSITE" id="PS50893"/>
    </source>
</evidence>
<dbReference type="InterPro" id="IPR003593">
    <property type="entry name" value="AAA+_ATPase"/>
</dbReference>
<reference evidence="8 9" key="1">
    <citation type="submission" date="2021-01" db="EMBL/GenBank/DDBJ databases">
        <title>WGS of actinomycetes isolated from Thailand.</title>
        <authorList>
            <person name="Thawai C."/>
        </authorList>
    </citation>
    <scope>NUCLEOTIDE SEQUENCE [LARGE SCALE GENOMIC DNA]</scope>
    <source>
        <strain evidence="8 9">CA1R205</strain>
    </source>
</reference>
<keyword evidence="4" id="KW-0547">Nucleotide-binding</keyword>
<accession>A0ABS1N4V3</accession>
<evidence type="ECO:0000256" key="2">
    <source>
        <dbReference type="ARBA" id="ARBA00005417"/>
    </source>
</evidence>
<dbReference type="SUPFAM" id="SSF52540">
    <property type="entry name" value="P-loop containing nucleoside triphosphate hydrolases"/>
    <property type="match status" value="1"/>
</dbReference>
<comment type="caution">
    <text evidence="8">The sequence shown here is derived from an EMBL/GenBank/DDBJ whole genome shotgun (WGS) entry which is preliminary data.</text>
</comment>
<dbReference type="InterPro" id="IPR027417">
    <property type="entry name" value="P-loop_NTPase"/>
</dbReference>
<dbReference type="RefSeq" id="WP_201870414.1">
    <property type="nucleotide sequence ID" value="NZ_JAERRF010000001.1"/>
</dbReference>
<dbReference type="Proteomes" id="UP000634229">
    <property type="component" value="Unassembled WGS sequence"/>
</dbReference>
<dbReference type="PROSITE" id="PS00211">
    <property type="entry name" value="ABC_TRANSPORTER_1"/>
    <property type="match status" value="1"/>
</dbReference>
<evidence type="ECO:0000256" key="3">
    <source>
        <dbReference type="ARBA" id="ARBA00022448"/>
    </source>
</evidence>
<evidence type="ECO:0000256" key="1">
    <source>
        <dbReference type="ARBA" id="ARBA00004202"/>
    </source>
</evidence>
<organism evidence="8 9">
    <name type="scientific">Streptomyces coffeae</name>
    <dbReference type="NCBI Taxonomy" id="621382"/>
    <lineage>
        <taxon>Bacteria</taxon>
        <taxon>Bacillati</taxon>
        <taxon>Actinomycetota</taxon>
        <taxon>Actinomycetes</taxon>
        <taxon>Kitasatosporales</taxon>
        <taxon>Streptomycetaceae</taxon>
        <taxon>Streptomyces</taxon>
    </lineage>
</organism>
<proteinExistence type="inferred from homology"/>
<evidence type="ECO:0000256" key="4">
    <source>
        <dbReference type="ARBA" id="ARBA00022741"/>
    </source>
</evidence>
<comment type="similarity">
    <text evidence="2">Belongs to the ABC transporter superfamily.</text>
</comment>
<sequence>MATIENTRRPETVIHTAGLTKIYPHTDFAAVDRLDLEVYHGEIFGLLGPNGAGKTTTVGMLTTRVVPTAGSAYIGDIDVIAHPALAKQVIAVVTQQNTLDRSLTVWENLYFHGLLFGMSGKRSRQVADGLLEEFRLSKWASSSVYALSGGMAQRLMVARAIFHRPAVLFLDEPSAGLDPQSRIALWEILDRLIADGQTILLTTHNMDEADQLCDRVAIIDHGRILALDTPAALKQSVDADTVVTVLARGDADALGELLTREIAEVVRVRPIKGGVELQVKGNERLLPRIVNAAENGGFRLIDLSVSAATLETVFISLTGKELRDE</sequence>
<protein>
    <submittedName>
        <fullName evidence="8">ATP-binding cassette domain-containing protein</fullName>
    </submittedName>
</protein>
<keyword evidence="3" id="KW-0813">Transport</keyword>
<dbReference type="InterPro" id="IPR017871">
    <property type="entry name" value="ABC_transporter-like_CS"/>
</dbReference>
<feature type="domain" description="ABC transporter" evidence="7">
    <location>
        <begin position="14"/>
        <end position="246"/>
    </location>
</feature>
<evidence type="ECO:0000313" key="9">
    <source>
        <dbReference type="Proteomes" id="UP000634229"/>
    </source>
</evidence>
<dbReference type="GO" id="GO:0005524">
    <property type="term" value="F:ATP binding"/>
    <property type="evidence" value="ECO:0007669"/>
    <property type="project" value="UniProtKB-KW"/>
</dbReference>
<evidence type="ECO:0000256" key="6">
    <source>
        <dbReference type="ARBA" id="ARBA00023251"/>
    </source>
</evidence>
<dbReference type="EMBL" id="JAERRF010000001">
    <property type="protein sequence ID" value="MBL1095105.1"/>
    <property type="molecule type" value="Genomic_DNA"/>
</dbReference>
<dbReference type="InterPro" id="IPR003439">
    <property type="entry name" value="ABC_transporter-like_ATP-bd"/>
</dbReference>
<keyword evidence="9" id="KW-1185">Reference proteome</keyword>
<dbReference type="PANTHER" id="PTHR42711:SF5">
    <property type="entry name" value="ABC TRANSPORTER ATP-BINDING PROTEIN NATA"/>
    <property type="match status" value="1"/>
</dbReference>
<dbReference type="Gene3D" id="3.40.50.300">
    <property type="entry name" value="P-loop containing nucleotide triphosphate hydrolases"/>
    <property type="match status" value="1"/>
</dbReference>